<keyword evidence="8 12" id="KW-0812">Transmembrane</keyword>
<evidence type="ECO:0000256" key="7">
    <source>
        <dbReference type="ARBA" id="ARBA00022519"/>
    </source>
</evidence>
<dbReference type="GO" id="GO:0017004">
    <property type="term" value="P:cytochrome complex assembly"/>
    <property type="evidence" value="ECO:0007669"/>
    <property type="project" value="UniProtKB-KW"/>
</dbReference>
<keyword evidence="11 12" id="KW-0472">Membrane</keyword>
<dbReference type="NCBIfam" id="TIGR03141">
    <property type="entry name" value="cytochro_ccmD"/>
    <property type="match status" value="1"/>
</dbReference>
<dbReference type="GO" id="GO:0005886">
    <property type="term" value="C:plasma membrane"/>
    <property type="evidence" value="ECO:0007669"/>
    <property type="project" value="UniProtKB-SubCell"/>
</dbReference>
<evidence type="ECO:0000256" key="9">
    <source>
        <dbReference type="ARBA" id="ARBA00022748"/>
    </source>
</evidence>
<evidence type="ECO:0000256" key="5">
    <source>
        <dbReference type="ARBA" id="ARBA00022448"/>
    </source>
</evidence>
<evidence type="ECO:0000313" key="13">
    <source>
        <dbReference type="EMBL" id="SMX42245.1"/>
    </source>
</evidence>
<keyword evidence="7 12" id="KW-0997">Cell inner membrane</keyword>
<comment type="subcellular location">
    <subcellularLocation>
        <location evidence="2 12">Cell inner membrane</location>
        <topology evidence="2 12">Single-pass membrane protein</topology>
    </subcellularLocation>
</comment>
<evidence type="ECO:0000256" key="2">
    <source>
        <dbReference type="ARBA" id="ARBA00004377"/>
    </source>
</evidence>
<keyword evidence="6 12" id="KW-1003">Cell membrane</keyword>
<feature type="transmembrane region" description="Helical" evidence="12">
    <location>
        <begin position="12"/>
        <end position="32"/>
    </location>
</feature>
<comment type="similarity">
    <text evidence="3 12">Belongs to the CcmD/CycX/HelD family.</text>
</comment>
<gene>
    <name evidence="13" type="ORF">COL8621_01921</name>
</gene>
<evidence type="ECO:0000313" key="14">
    <source>
        <dbReference type="Proteomes" id="UP000202922"/>
    </source>
</evidence>
<sequence>MMPDLGKYAGAVLSSYGLSLIALALLVGLSLLKSASVRKQLDAAEKRREKHG</sequence>
<reference evidence="14" key="1">
    <citation type="submission" date="2017-05" db="EMBL/GenBank/DDBJ databases">
        <authorList>
            <person name="Rodrigo-Torres L."/>
            <person name="Arahal R. D."/>
            <person name="Lucena T."/>
        </authorList>
    </citation>
    <scope>NUCLEOTIDE SEQUENCE [LARGE SCALE GENOMIC DNA]</scope>
    <source>
        <strain evidence="14">CECT 8621</strain>
    </source>
</reference>
<protein>
    <recommendedName>
        <fullName evidence="4 12">Heme exporter protein D</fullName>
    </recommendedName>
</protein>
<dbReference type="GO" id="GO:0015886">
    <property type="term" value="P:heme transport"/>
    <property type="evidence" value="ECO:0007669"/>
    <property type="project" value="InterPro"/>
</dbReference>
<evidence type="ECO:0000256" key="1">
    <source>
        <dbReference type="ARBA" id="ARBA00002442"/>
    </source>
</evidence>
<dbReference type="RefSeq" id="WP_093967138.1">
    <property type="nucleotide sequence ID" value="NZ_FXYE01000002.1"/>
</dbReference>
<name>A0A238KHE7_9RHOB</name>
<proteinExistence type="inferred from homology"/>
<dbReference type="Proteomes" id="UP000202922">
    <property type="component" value="Unassembled WGS sequence"/>
</dbReference>
<dbReference type="InterPro" id="IPR007078">
    <property type="entry name" value="Haem_export_protD_CcmD"/>
</dbReference>
<evidence type="ECO:0000256" key="6">
    <source>
        <dbReference type="ARBA" id="ARBA00022475"/>
    </source>
</evidence>
<evidence type="ECO:0000256" key="11">
    <source>
        <dbReference type="ARBA" id="ARBA00023136"/>
    </source>
</evidence>
<dbReference type="AlphaFoldDB" id="A0A238KHE7"/>
<dbReference type="Pfam" id="PF04995">
    <property type="entry name" value="CcmD"/>
    <property type="match status" value="1"/>
</dbReference>
<evidence type="ECO:0000256" key="3">
    <source>
        <dbReference type="ARBA" id="ARBA00008741"/>
    </source>
</evidence>
<evidence type="ECO:0000256" key="8">
    <source>
        <dbReference type="ARBA" id="ARBA00022692"/>
    </source>
</evidence>
<evidence type="ECO:0000256" key="4">
    <source>
        <dbReference type="ARBA" id="ARBA00016461"/>
    </source>
</evidence>
<dbReference type="EMBL" id="FXYE01000002">
    <property type="protein sequence ID" value="SMX42245.1"/>
    <property type="molecule type" value="Genomic_DNA"/>
</dbReference>
<keyword evidence="5 12" id="KW-0813">Transport</keyword>
<keyword evidence="14" id="KW-1185">Reference proteome</keyword>
<evidence type="ECO:0000256" key="12">
    <source>
        <dbReference type="RuleBase" id="RU363101"/>
    </source>
</evidence>
<accession>A0A238KHE7</accession>
<evidence type="ECO:0000256" key="10">
    <source>
        <dbReference type="ARBA" id="ARBA00022989"/>
    </source>
</evidence>
<keyword evidence="9 12" id="KW-0201">Cytochrome c-type biogenesis</keyword>
<organism evidence="13 14">
    <name type="scientific">Actibacterium lipolyticum</name>
    <dbReference type="NCBI Taxonomy" id="1524263"/>
    <lineage>
        <taxon>Bacteria</taxon>
        <taxon>Pseudomonadati</taxon>
        <taxon>Pseudomonadota</taxon>
        <taxon>Alphaproteobacteria</taxon>
        <taxon>Rhodobacterales</taxon>
        <taxon>Roseobacteraceae</taxon>
        <taxon>Actibacterium</taxon>
    </lineage>
</organism>
<comment type="function">
    <text evidence="1 12">Required for the export of heme to the periplasm for the biogenesis of c-type cytochromes.</text>
</comment>
<keyword evidence="10 12" id="KW-1133">Transmembrane helix</keyword>